<feature type="chain" id="PRO_5031452149" description="Lysozyme" evidence="13">
    <location>
        <begin position="30"/>
        <end position="278"/>
    </location>
</feature>
<dbReference type="PANTHER" id="PTHR34135:SF2">
    <property type="entry name" value="LYSOZYME"/>
    <property type="match status" value="1"/>
</dbReference>
<keyword evidence="10 12" id="KW-0326">Glycosidase</keyword>
<dbReference type="PROSITE" id="PS00953">
    <property type="entry name" value="GLYCOSYL_HYDROL_F25_1"/>
    <property type="match status" value="1"/>
</dbReference>
<keyword evidence="5" id="KW-0964">Secreted</keyword>
<keyword evidence="6" id="KW-0929">Antimicrobial</keyword>
<evidence type="ECO:0000256" key="13">
    <source>
        <dbReference type="SAM" id="SignalP"/>
    </source>
</evidence>
<comment type="caution">
    <text evidence="14">The sequence shown here is derived from an EMBL/GenBank/DDBJ whole genome shotgun (WGS) entry which is preliminary data.</text>
</comment>
<evidence type="ECO:0000313" key="15">
    <source>
        <dbReference type="Proteomes" id="UP000539111"/>
    </source>
</evidence>
<evidence type="ECO:0000256" key="6">
    <source>
        <dbReference type="ARBA" id="ARBA00022529"/>
    </source>
</evidence>
<dbReference type="AlphaFoldDB" id="A0A7Z0D3J4"/>
<evidence type="ECO:0000256" key="3">
    <source>
        <dbReference type="ARBA" id="ARBA00010646"/>
    </source>
</evidence>
<dbReference type="GO" id="GO:0031640">
    <property type="term" value="P:killing of cells of another organism"/>
    <property type="evidence" value="ECO:0007669"/>
    <property type="project" value="UniProtKB-KW"/>
</dbReference>
<protein>
    <recommendedName>
        <fullName evidence="4 12">Lysozyme</fullName>
        <ecNumber evidence="4 12">3.2.1.17</ecNumber>
    </recommendedName>
</protein>
<dbReference type="GO" id="GO:0042742">
    <property type="term" value="P:defense response to bacterium"/>
    <property type="evidence" value="ECO:0007669"/>
    <property type="project" value="UniProtKB-KW"/>
</dbReference>
<dbReference type="PROSITE" id="PS51904">
    <property type="entry name" value="GLYCOSYL_HYDROL_F25_2"/>
    <property type="match status" value="1"/>
</dbReference>
<keyword evidence="9" id="KW-1015">Disulfide bond</keyword>
<dbReference type="Gene3D" id="3.20.20.80">
    <property type="entry name" value="Glycosidases"/>
    <property type="match status" value="1"/>
</dbReference>
<dbReference type="EMBL" id="JACBZP010000001">
    <property type="protein sequence ID" value="NYI68222.1"/>
    <property type="molecule type" value="Genomic_DNA"/>
</dbReference>
<keyword evidence="8 12" id="KW-0378">Hydrolase</keyword>
<dbReference type="GO" id="GO:0003796">
    <property type="term" value="F:lysozyme activity"/>
    <property type="evidence" value="ECO:0007669"/>
    <property type="project" value="UniProtKB-EC"/>
</dbReference>
<dbReference type="Proteomes" id="UP000539111">
    <property type="component" value="Unassembled WGS sequence"/>
</dbReference>
<name>A0A7Z0D3J4_9MICO</name>
<keyword evidence="15" id="KW-1185">Reference proteome</keyword>
<dbReference type="CDD" id="cd06412">
    <property type="entry name" value="GH25_CH-type"/>
    <property type="match status" value="1"/>
</dbReference>
<reference evidence="14 15" key="1">
    <citation type="submission" date="2020-07" db="EMBL/GenBank/DDBJ databases">
        <title>Sequencing the genomes of 1000 actinobacteria strains.</title>
        <authorList>
            <person name="Klenk H.-P."/>
        </authorList>
    </citation>
    <scope>NUCLEOTIDE SEQUENCE [LARGE SCALE GENOMIC DNA]</scope>
    <source>
        <strain evidence="14 15">DSM 26341</strain>
    </source>
</reference>
<dbReference type="SMART" id="SM00641">
    <property type="entry name" value="Glyco_25"/>
    <property type="match status" value="1"/>
</dbReference>
<dbReference type="GO" id="GO:0016998">
    <property type="term" value="P:cell wall macromolecule catabolic process"/>
    <property type="evidence" value="ECO:0007669"/>
    <property type="project" value="InterPro"/>
</dbReference>
<evidence type="ECO:0000256" key="2">
    <source>
        <dbReference type="ARBA" id="ARBA00004613"/>
    </source>
</evidence>
<evidence type="ECO:0000256" key="9">
    <source>
        <dbReference type="ARBA" id="ARBA00023157"/>
    </source>
</evidence>
<organism evidence="14 15">
    <name type="scientific">Spelaeicoccus albus</name>
    <dbReference type="NCBI Taxonomy" id="1280376"/>
    <lineage>
        <taxon>Bacteria</taxon>
        <taxon>Bacillati</taxon>
        <taxon>Actinomycetota</taxon>
        <taxon>Actinomycetes</taxon>
        <taxon>Micrococcales</taxon>
        <taxon>Brevibacteriaceae</taxon>
        <taxon>Spelaeicoccus</taxon>
    </lineage>
</organism>
<dbReference type="PANTHER" id="PTHR34135">
    <property type="entry name" value="LYSOZYME"/>
    <property type="match status" value="1"/>
</dbReference>
<sequence>MTKHTIANWTIAALLGTALTASVAGTAAAAPADSPSHDHQMGASIRAHEGTGTGAAPRALTVQPQMAKNQTPGLDVSHWQGSVNWKSVASNGAKFAYIKATEGSSYRDPKFNSNYTGSYNAGLIRGAYHYARPDSSSGAAQAKFFVAHGGGWSKDGKTLPGALDVEYGSASQGGNCYGKSKSQMAKWIKNFTKTYKAKTSRDAVIYTSTSWWKQCVGTSAKLASSNPLWIARYNSSIGALPSNWNVHTIWQYDDSGSFPGDQDKFNGSLSRVKALANG</sequence>
<keyword evidence="13" id="KW-0732">Signal</keyword>
<gene>
    <name evidence="14" type="ORF">BJY26_002528</name>
</gene>
<dbReference type="GO" id="GO:0005576">
    <property type="term" value="C:extracellular region"/>
    <property type="evidence" value="ECO:0007669"/>
    <property type="project" value="UniProtKB-SubCell"/>
</dbReference>
<comment type="similarity">
    <text evidence="3 12">Belongs to the glycosyl hydrolase 25 family.</text>
</comment>
<evidence type="ECO:0000313" key="14">
    <source>
        <dbReference type="EMBL" id="NYI68222.1"/>
    </source>
</evidence>
<evidence type="ECO:0000256" key="10">
    <source>
        <dbReference type="ARBA" id="ARBA00023295"/>
    </source>
</evidence>
<evidence type="ECO:0000256" key="1">
    <source>
        <dbReference type="ARBA" id="ARBA00000632"/>
    </source>
</evidence>
<comment type="subcellular location">
    <subcellularLocation>
        <location evidence="2">Secreted</location>
    </subcellularLocation>
</comment>
<comment type="function">
    <text evidence="11">This enzyme has both lysozyme (acetylmuramidase) and diacetylmuramidase activities.</text>
</comment>
<evidence type="ECO:0000256" key="5">
    <source>
        <dbReference type="ARBA" id="ARBA00022525"/>
    </source>
</evidence>
<evidence type="ECO:0000256" key="11">
    <source>
        <dbReference type="ARBA" id="ARBA00055588"/>
    </source>
</evidence>
<dbReference type="InterPro" id="IPR017853">
    <property type="entry name" value="GH"/>
</dbReference>
<feature type="signal peptide" evidence="13">
    <location>
        <begin position="1"/>
        <end position="29"/>
    </location>
</feature>
<dbReference type="SUPFAM" id="SSF51445">
    <property type="entry name" value="(Trans)glycosidases"/>
    <property type="match status" value="1"/>
</dbReference>
<comment type="catalytic activity">
    <reaction evidence="1 12">
        <text>Hydrolysis of (1-&gt;4)-beta-linkages between N-acetylmuramic acid and N-acetyl-D-glucosamine residues in a peptidoglycan and between N-acetyl-D-glucosamine residues in chitodextrins.</text>
        <dbReference type="EC" id="3.2.1.17"/>
    </reaction>
</comment>
<accession>A0A7Z0D3J4</accession>
<evidence type="ECO:0000256" key="8">
    <source>
        <dbReference type="ARBA" id="ARBA00022801"/>
    </source>
</evidence>
<dbReference type="Pfam" id="PF01183">
    <property type="entry name" value="Glyco_hydro_25"/>
    <property type="match status" value="1"/>
</dbReference>
<evidence type="ECO:0000256" key="12">
    <source>
        <dbReference type="RuleBase" id="RU361176"/>
    </source>
</evidence>
<dbReference type="EC" id="3.2.1.17" evidence="4 12"/>
<evidence type="ECO:0000256" key="4">
    <source>
        <dbReference type="ARBA" id="ARBA00012732"/>
    </source>
</evidence>
<dbReference type="FunFam" id="3.20.20.80:FF:000060">
    <property type="entry name" value="Lysozyme M1"/>
    <property type="match status" value="1"/>
</dbReference>
<proteinExistence type="inferred from homology"/>
<keyword evidence="7" id="KW-0081">Bacteriolytic enzyme</keyword>
<dbReference type="InterPro" id="IPR008270">
    <property type="entry name" value="Glyco_hydro_25_AS"/>
</dbReference>
<dbReference type="InterPro" id="IPR018077">
    <property type="entry name" value="Glyco_hydro_fam25_subgr"/>
</dbReference>
<evidence type="ECO:0000256" key="7">
    <source>
        <dbReference type="ARBA" id="ARBA00022638"/>
    </source>
</evidence>
<dbReference type="GO" id="GO:0009253">
    <property type="term" value="P:peptidoglycan catabolic process"/>
    <property type="evidence" value="ECO:0007669"/>
    <property type="project" value="InterPro"/>
</dbReference>
<dbReference type="RefSeq" id="WP_179428600.1">
    <property type="nucleotide sequence ID" value="NZ_JACBZP010000001.1"/>
</dbReference>
<dbReference type="GO" id="GO:0016052">
    <property type="term" value="P:carbohydrate catabolic process"/>
    <property type="evidence" value="ECO:0007669"/>
    <property type="project" value="TreeGrafter"/>
</dbReference>
<dbReference type="InterPro" id="IPR002053">
    <property type="entry name" value="Glyco_hydro_25"/>
</dbReference>